<evidence type="ECO:0000256" key="5">
    <source>
        <dbReference type="ARBA" id="ARBA00023210"/>
    </source>
</evidence>
<dbReference type="SUPFAM" id="SSF102829">
    <property type="entry name" value="Cell division protein ZapA-like"/>
    <property type="match status" value="1"/>
</dbReference>
<dbReference type="PANTHER" id="PTHR34981:SF1">
    <property type="entry name" value="CELL DIVISION PROTEIN ZAPA"/>
    <property type="match status" value="1"/>
</dbReference>
<dbReference type="GO" id="GO:0000921">
    <property type="term" value="P:septin ring assembly"/>
    <property type="evidence" value="ECO:0007669"/>
    <property type="project" value="TreeGrafter"/>
</dbReference>
<dbReference type="Gene3D" id="3.30.160.880">
    <property type="entry name" value="Cell division protein ZapA protomer, N-terminal domain"/>
    <property type="match status" value="1"/>
</dbReference>
<dbReference type="PANTHER" id="PTHR34981">
    <property type="entry name" value="CELL DIVISION PROTEIN ZAPA"/>
    <property type="match status" value="1"/>
</dbReference>
<evidence type="ECO:0000256" key="9">
    <source>
        <dbReference type="ARBA" id="ARBA00033158"/>
    </source>
</evidence>
<dbReference type="GO" id="GO:0005829">
    <property type="term" value="C:cytosol"/>
    <property type="evidence" value="ECO:0007669"/>
    <property type="project" value="TreeGrafter"/>
</dbReference>
<dbReference type="GO" id="GO:0043093">
    <property type="term" value="P:FtsZ-dependent cytokinesis"/>
    <property type="evidence" value="ECO:0007669"/>
    <property type="project" value="TreeGrafter"/>
</dbReference>
<evidence type="ECO:0000256" key="7">
    <source>
        <dbReference type="ARBA" id="ARBA00024910"/>
    </source>
</evidence>
<keyword evidence="3" id="KW-0963">Cytoplasm</keyword>
<evidence type="ECO:0000256" key="2">
    <source>
        <dbReference type="ARBA" id="ARBA00015195"/>
    </source>
</evidence>
<evidence type="ECO:0000313" key="10">
    <source>
        <dbReference type="EMBL" id="MBE9608194.1"/>
    </source>
</evidence>
<dbReference type="GO" id="GO:0030428">
    <property type="term" value="C:cell septum"/>
    <property type="evidence" value="ECO:0007669"/>
    <property type="project" value="TreeGrafter"/>
</dbReference>
<protein>
    <recommendedName>
        <fullName evidence="2">Cell division protein ZapA</fullName>
    </recommendedName>
    <alternativeName>
        <fullName evidence="9">Z ring-associated protein ZapA</fullName>
    </alternativeName>
</protein>
<keyword evidence="4 10" id="KW-0132">Cell division</keyword>
<gene>
    <name evidence="10" type="ORF">INR99_02420</name>
</gene>
<dbReference type="Pfam" id="PF05164">
    <property type="entry name" value="ZapA"/>
    <property type="match status" value="1"/>
</dbReference>
<organism evidence="10 11">
    <name type="scientific">Chitinilyticum piscinae</name>
    <dbReference type="NCBI Taxonomy" id="2866724"/>
    <lineage>
        <taxon>Bacteria</taxon>
        <taxon>Pseudomonadati</taxon>
        <taxon>Pseudomonadota</taxon>
        <taxon>Betaproteobacteria</taxon>
        <taxon>Neisseriales</taxon>
        <taxon>Chitinibacteraceae</taxon>
        <taxon>Chitinilyticum</taxon>
    </lineage>
</organism>
<keyword evidence="11" id="KW-1185">Reference proteome</keyword>
<dbReference type="InterPro" id="IPR007838">
    <property type="entry name" value="Cell_div_ZapA-like"/>
</dbReference>
<keyword evidence="6" id="KW-0131">Cell cycle</keyword>
<reference evidence="10 11" key="1">
    <citation type="submission" date="2020-10" db="EMBL/GenBank/DDBJ databases">
        <title>The genome sequence of Chitinilyticum litopenaei 4Y14.</title>
        <authorList>
            <person name="Liu Y."/>
        </authorList>
    </citation>
    <scope>NUCLEOTIDE SEQUENCE [LARGE SCALE GENOMIC DNA]</scope>
    <source>
        <strain evidence="10 11">4Y14</strain>
    </source>
</reference>
<evidence type="ECO:0000256" key="1">
    <source>
        <dbReference type="ARBA" id="ARBA00004496"/>
    </source>
</evidence>
<dbReference type="InterPro" id="IPR036192">
    <property type="entry name" value="Cell_div_ZapA-like_sf"/>
</dbReference>
<evidence type="ECO:0000256" key="3">
    <source>
        <dbReference type="ARBA" id="ARBA00022490"/>
    </source>
</evidence>
<dbReference type="Gene3D" id="1.20.5.50">
    <property type="match status" value="1"/>
</dbReference>
<accession>A0A8J7K9J0</accession>
<comment type="caution">
    <text evidence="10">The sequence shown here is derived from an EMBL/GenBank/DDBJ whole genome shotgun (WGS) entry which is preliminary data.</text>
</comment>
<dbReference type="GO" id="GO:0000917">
    <property type="term" value="P:division septum assembly"/>
    <property type="evidence" value="ECO:0007669"/>
    <property type="project" value="UniProtKB-KW"/>
</dbReference>
<evidence type="ECO:0000256" key="4">
    <source>
        <dbReference type="ARBA" id="ARBA00022618"/>
    </source>
</evidence>
<evidence type="ECO:0000313" key="11">
    <source>
        <dbReference type="Proteomes" id="UP000604481"/>
    </source>
</evidence>
<keyword evidence="5" id="KW-0717">Septation</keyword>
<proteinExistence type="predicted"/>
<evidence type="ECO:0000256" key="6">
    <source>
        <dbReference type="ARBA" id="ARBA00023306"/>
    </source>
</evidence>
<comment type="subcellular location">
    <subcellularLocation>
        <location evidence="1">Cytoplasm</location>
    </subcellularLocation>
</comment>
<sequence length="104" mass="11679">MSEQTIKQLDVSIMGREFRVACPVEEEATLLQAVQLLDQRMHDIRNAGKVIGIEKIAIMAALNLTHEYLHTRVGDGFDIGTIQRRIGDMNSTIDAVLAEQQQLF</sequence>
<dbReference type="InterPro" id="IPR042233">
    <property type="entry name" value="Cell_div_ZapA_N"/>
</dbReference>
<dbReference type="GO" id="GO:0032153">
    <property type="term" value="C:cell division site"/>
    <property type="evidence" value="ECO:0007669"/>
    <property type="project" value="TreeGrafter"/>
</dbReference>
<dbReference type="AlphaFoldDB" id="A0A8J7K9J0"/>
<comment type="subunit">
    <text evidence="8">Homodimer. Interacts with FtsZ.</text>
</comment>
<dbReference type="RefSeq" id="WP_194114694.1">
    <property type="nucleotide sequence ID" value="NZ_JADFUA010000001.1"/>
</dbReference>
<evidence type="ECO:0000256" key="8">
    <source>
        <dbReference type="ARBA" id="ARBA00026068"/>
    </source>
</evidence>
<dbReference type="EMBL" id="JADFUA010000001">
    <property type="protein sequence ID" value="MBE9608194.1"/>
    <property type="molecule type" value="Genomic_DNA"/>
</dbReference>
<comment type="function">
    <text evidence="7">Activator of cell division through the inhibition of FtsZ GTPase activity, therefore promoting FtsZ assembly into bundles of protofilaments necessary for the formation of the division Z ring. It is recruited early at mid-cell but it is not essential for cell division.</text>
</comment>
<name>A0A8J7K9J0_9NEIS</name>
<dbReference type="Proteomes" id="UP000604481">
    <property type="component" value="Unassembled WGS sequence"/>
</dbReference>